<evidence type="ECO:0008006" key="6">
    <source>
        <dbReference type="Google" id="ProtNLM"/>
    </source>
</evidence>
<dbReference type="GO" id="GO:0000290">
    <property type="term" value="P:deadenylation-dependent decapping of nuclear-transcribed mRNA"/>
    <property type="evidence" value="ECO:0007669"/>
    <property type="project" value="InterPro"/>
</dbReference>
<name>A0A9Q0CYY5_9POAL</name>
<dbReference type="GO" id="GO:0003723">
    <property type="term" value="F:RNA binding"/>
    <property type="evidence" value="ECO:0007669"/>
    <property type="project" value="TreeGrafter"/>
</dbReference>
<accession>A0A9Q0CYY5</accession>
<evidence type="ECO:0000256" key="3">
    <source>
        <dbReference type="SAM" id="MobiDB-lite"/>
    </source>
</evidence>
<keyword evidence="5" id="KW-1185">Reference proteome</keyword>
<dbReference type="Proteomes" id="UP001151287">
    <property type="component" value="Unassembled WGS sequence"/>
</dbReference>
<dbReference type="PANTHER" id="PTHR21551">
    <property type="entry name" value="TOPOISOMERASE II-ASSOCIATED PROTEIN PAT1"/>
    <property type="match status" value="1"/>
</dbReference>
<dbReference type="OrthoDB" id="74835at2759"/>
<evidence type="ECO:0000313" key="5">
    <source>
        <dbReference type="Proteomes" id="UP001151287"/>
    </source>
</evidence>
<protein>
    <recommendedName>
        <fullName evidence="6">Topoisomerase II-associated protein PAT1</fullName>
    </recommendedName>
</protein>
<reference evidence="4" key="1">
    <citation type="journal article" date="2022" name="Cell">
        <title>Repeat-based holocentromeres influence genome architecture and karyotype evolution.</title>
        <authorList>
            <person name="Hofstatter P.G."/>
            <person name="Thangavel G."/>
            <person name="Lux T."/>
            <person name="Neumann P."/>
            <person name="Vondrak T."/>
            <person name="Novak P."/>
            <person name="Zhang M."/>
            <person name="Costa L."/>
            <person name="Castellani M."/>
            <person name="Scott A."/>
            <person name="Toegelov H."/>
            <person name="Fuchs J."/>
            <person name="Mata-Sucre Y."/>
            <person name="Dias Y."/>
            <person name="Vanzela A.L.L."/>
            <person name="Huettel B."/>
            <person name="Almeida C.C.S."/>
            <person name="Simkova H."/>
            <person name="Souza G."/>
            <person name="Pedrosa-Harand A."/>
            <person name="Macas J."/>
            <person name="Mayer K.F.X."/>
            <person name="Houben A."/>
            <person name="Marques A."/>
        </authorList>
    </citation>
    <scope>NUCLEOTIDE SEQUENCE</scope>
    <source>
        <strain evidence="4">RhyBre1mFocal</strain>
    </source>
</reference>
<proteinExistence type="predicted"/>
<dbReference type="InterPro" id="IPR039900">
    <property type="entry name" value="Pat1-like"/>
</dbReference>
<sequence>MSSSGHAHFDASQYPFFGKDILEEVELGGLEEPEHDETAPAPPDYEFNFSTGHKGLADTYASISHIDDLSSTFAKLNRAISDPVRPGGLIVNGSTISRDSSSTLDLIQEADYLSWPDLSQTFAALCDSDTMIWRSQLPSTHHLSDSRPLFRTSSSPQQPPSNRLHHTSLLDPNLATSSAFQSHQLSLLTRHSSIPTLSSNHPSLPTLPCPSYANYDLANLRSSVSFISQDQNVILPSFLNQQIQNYSSHNPSVLLDSPHHRSVGPKVRSIWSKQKDPSQTSGTGVSKFRSKYMSVEELESVARMFDSKAHGDQYIKDYYHQACLSKTGMQTQFCPSSVRDIASTTHTSLQVKEMHAILSCGSDVGGTRMKRPQYTRPLEKEPMFAARILVEDGFTLLLDVDDIDRFIQHTVQRNSISELRKHRQILLEWLATSLQLVDPLGSFVVCNPLNDDLVFLRIVSLPKGRELVTRYLRLIPPGTELSRVVCMAVFRHLRALFGVMPSEKAVAETASKLAKTVSRCVQSFEISALSACLAAVVCSSEQPPLRPIGSSAGDGASIALKSVLDRATNLLSNPFAPARYVMSTINLWQASFDAFFTLLMNYCVSKLESILQQFYEPSAADMAKTIGREMPIELLHAILPHTNESQRKMLLDFVRRYMPGVPLSSESLLG</sequence>
<comment type="subcellular location">
    <subcellularLocation>
        <location evidence="1">Cytoplasm</location>
        <location evidence="1">P-body</location>
    </subcellularLocation>
</comment>
<keyword evidence="2" id="KW-0963">Cytoplasm</keyword>
<dbReference type="GO" id="GO:0033962">
    <property type="term" value="P:P-body assembly"/>
    <property type="evidence" value="ECO:0007669"/>
    <property type="project" value="TreeGrafter"/>
</dbReference>
<dbReference type="GO" id="GO:0000932">
    <property type="term" value="C:P-body"/>
    <property type="evidence" value="ECO:0007669"/>
    <property type="project" value="UniProtKB-SubCell"/>
</dbReference>
<organism evidence="4 5">
    <name type="scientific">Rhynchospora breviuscula</name>
    <dbReference type="NCBI Taxonomy" id="2022672"/>
    <lineage>
        <taxon>Eukaryota</taxon>
        <taxon>Viridiplantae</taxon>
        <taxon>Streptophyta</taxon>
        <taxon>Embryophyta</taxon>
        <taxon>Tracheophyta</taxon>
        <taxon>Spermatophyta</taxon>
        <taxon>Magnoliopsida</taxon>
        <taxon>Liliopsida</taxon>
        <taxon>Poales</taxon>
        <taxon>Cyperaceae</taxon>
        <taxon>Cyperoideae</taxon>
        <taxon>Rhynchosporeae</taxon>
        <taxon>Rhynchospora</taxon>
    </lineage>
</organism>
<comment type="caution">
    <text evidence="4">The sequence shown here is derived from an EMBL/GenBank/DDBJ whole genome shotgun (WGS) entry which is preliminary data.</text>
</comment>
<gene>
    <name evidence="4" type="ORF">LUZ63_002530</name>
</gene>
<dbReference type="EMBL" id="JAMQYH010000001">
    <property type="protein sequence ID" value="KAJ1702751.1"/>
    <property type="molecule type" value="Genomic_DNA"/>
</dbReference>
<evidence type="ECO:0000313" key="4">
    <source>
        <dbReference type="EMBL" id="KAJ1702751.1"/>
    </source>
</evidence>
<dbReference type="AlphaFoldDB" id="A0A9Q0CYY5"/>
<feature type="region of interest" description="Disordered" evidence="3">
    <location>
        <begin position="141"/>
        <end position="168"/>
    </location>
</feature>
<evidence type="ECO:0000256" key="2">
    <source>
        <dbReference type="ARBA" id="ARBA00022490"/>
    </source>
</evidence>
<evidence type="ECO:0000256" key="1">
    <source>
        <dbReference type="ARBA" id="ARBA00004201"/>
    </source>
</evidence>
<dbReference type="PANTHER" id="PTHR21551:SF0">
    <property type="entry name" value="PROTEIN ASSOCIATED WITH TOPO II RELATED-1, ISOFORM A"/>
    <property type="match status" value="1"/>
</dbReference>